<protein>
    <submittedName>
        <fullName evidence="1">Carboxylesterase/lipase family protein</fullName>
    </submittedName>
</protein>
<dbReference type="EMBL" id="JBHFPV010000001">
    <property type="protein sequence ID" value="MFH6602576.1"/>
    <property type="molecule type" value="Genomic_DNA"/>
</dbReference>
<keyword evidence="2" id="KW-1185">Reference proteome</keyword>
<sequence>MRTILSFLLILPMIMTFAQDKNAFPVQTKTVHGIIEGNYNTHSGIQTYFGVPFAKPPIGELRWKAPQPLDDWEGVKETKTFGPRPMQTMVFGDMKSRSNGVSEDCLYLNVWTPATRNTKDLPVLVYFFGGGNVAGDASEYRYDGESMAKKGMVVVTTNYRLNIFGFFAHPELSAEAPYKASGNYGLLDQHAALKWVRDNIAAFGGDPKKVTIAGESAGSIGVSQQMASPLSKDLIAGAIGESGASIKPTMAPIPLKEAEKIGLEFAKNAGYTSLAELRKLSTREVYEIYNESQRFGFPAVIDGYFLPKTLPEIFEAKEQAQIPLLLGWNSAEIPGMAFTQGPYSKENYEAKVKEAFPKTYKEALELYPYGSEREIEISATALASDRFIAYSTWKWFDLHRKNSAQPVYRYLYSKLRPPLRDNTLTSGLAGGTVKKDADAPQAPTPQPVGAPHACEIEYCMGNLHLVDDYAWTSEDYKVSQDMQNYFANFIKTGNPNGTDLPEWNPAQAKDDSPSVMIIDVESKESKAVDDARYRFLDKFYLEK</sequence>
<gene>
    <name evidence="1" type="ORF">ACEZ3G_03740</name>
</gene>
<dbReference type="Proteomes" id="UP001595191">
    <property type="component" value="Unassembled WGS sequence"/>
</dbReference>
<reference evidence="1" key="1">
    <citation type="submission" date="2024-09" db="EMBL/GenBank/DDBJ databases">
        <authorList>
            <person name="Liu J."/>
        </authorList>
    </citation>
    <scope>NUCLEOTIDE SEQUENCE</scope>
    <source>
        <strain evidence="1">NBU2967</strain>
    </source>
</reference>
<organism evidence="1 2">
    <name type="scientific">Meishania litoralis</name>
    <dbReference type="NCBI Taxonomy" id="3434685"/>
    <lineage>
        <taxon>Bacteria</taxon>
        <taxon>Pseudomonadati</taxon>
        <taxon>Bacteroidota</taxon>
        <taxon>Flavobacteriia</taxon>
        <taxon>Flavobacteriales</taxon>
        <taxon>Flavobacteriaceae</taxon>
        <taxon>Meishania</taxon>
    </lineage>
</organism>
<evidence type="ECO:0000313" key="2">
    <source>
        <dbReference type="Proteomes" id="UP001595191"/>
    </source>
</evidence>
<comment type="caution">
    <text evidence="1">The sequence shown here is derived from an EMBL/GenBank/DDBJ whole genome shotgun (WGS) entry which is preliminary data.</text>
</comment>
<evidence type="ECO:0000313" key="1">
    <source>
        <dbReference type="EMBL" id="MFH6602576.1"/>
    </source>
</evidence>
<accession>A0ACC7LHC0</accession>
<proteinExistence type="predicted"/>
<name>A0ACC7LHC0_9FLAO</name>